<accession>A0A1M6XLK7</accession>
<reference evidence="2 3" key="1">
    <citation type="submission" date="2016-11" db="EMBL/GenBank/DDBJ databases">
        <authorList>
            <person name="Jaros S."/>
            <person name="Januszkiewicz K."/>
            <person name="Wedrychowicz H."/>
        </authorList>
    </citation>
    <scope>NUCLEOTIDE SEQUENCE [LARGE SCALE GENOMIC DNA]</scope>
    <source>
        <strain evidence="2 3">DSM 29589</strain>
    </source>
</reference>
<keyword evidence="3" id="KW-1185">Reference proteome</keyword>
<evidence type="ECO:0000313" key="2">
    <source>
        <dbReference type="EMBL" id="SHL06902.1"/>
    </source>
</evidence>
<sequence>MSQIDELQRRIIAALDRIGQGLEDRQAGADVQEVETLRQQLEDERLACAQLEERLKKLHEKHDAQDEVAARARQEMAGKIEALDRDLQSLRKANQQLRDNNAALREANARGLAEPHLINKAMLAELEGLRATHAADRAEADAILAELTRILEGGAADSDETQSEEA</sequence>
<feature type="coiled-coil region" evidence="1">
    <location>
        <begin position="34"/>
        <end position="114"/>
    </location>
</feature>
<dbReference type="EMBL" id="FRBR01000001">
    <property type="protein sequence ID" value="SHL06902.1"/>
    <property type="molecule type" value="Genomic_DNA"/>
</dbReference>
<keyword evidence="1" id="KW-0175">Coiled coil</keyword>
<dbReference type="STRING" id="337701.SAMN05444398_101475"/>
<organism evidence="2 3">
    <name type="scientific">Roseovarius pacificus</name>
    <dbReference type="NCBI Taxonomy" id="337701"/>
    <lineage>
        <taxon>Bacteria</taxon>
        <taxon>Pseudomonadati</taxon>
        <taxon>Pseudomonadota</taxon>
        <taxon>Alphaproteobacteria</taxon>
        <taxon>Rhodobacterales</taxon>
        <taxon>Roseobacteraceae</taxon>
        <taxon>Roseovarius</taxon>
    </lineage>
</organism>
<evidence type="ECO:0000256" key="1">
    <source>
        <dbReference type="SAM" id="Coils"/>
    </source>
</evidence>
<dbReference type="Proteomes" id="UP000183974">
    <property type="component" value="Unassembled WGS sequence"/>
</dbReference>
<protein>
    <submittedName>
        <fullName evidence="2">Uncharacterized protein</fullName>
    </submittedName>
</protein>
<gene>
    <name evidence="2" type="ORF">SAMN05444398_101475</name>
</gene>
<evidence type="ECO:0000313" key="3">
    <source>
        <dbReference type="Proteomes" id="UP000183974"/>
    </source>
</evidence>
<name>A0A1M6XLK7_9RHOB</name>
<dbReference type="OrthoDB" id="7871100at2"/>
<dbReference type="RefSeq" id="WP_073032265.1">
    <property type="nucleotide sequence ID" value="NZ_BMLR01000001.1"/>
</dbReference>
<dbReference type="AlphaFoldDB" id="A0A1M6XLK7"/>
<proteinExistence type="predicted"/>